<evidence type="ECO:0000313" key="2">
    <source>
        <dbReference type="Proteomes" id="UP001193389"/>
    </source>
</evidence>
<name>A0A5K7S595_9BACT</name>
<dbReference type="EMBL" id="AP018694">
    <property type="protein sequence ID" value="BBE16689.1"/>
    <property type="molecule type" value="Genomic_DNA"/>
</dbReference>
<evidence type="ECO:0008006" key="3">
    <source>
        <dbReference type="Google" id="ProtNLM"/>
    </source>
</evidence>
<dbReference type="RefSeq" id="WP_318349741.1">
    <property type="nucleotide sequence ID" value="NZ_AP018694.1"/>
</dbReference>
<dbReference type="KEGG" id="anf:AQPE_0832"/>
<dbReference type="Gene3D" id="3.30.70.1060">
    <property type="entry name" value="Dimeric alpha+beta barrel"/>
    <property type="match status" value="1"/>
</dbReference>
<evidence type="ECO:0000313" key="1">
    <source>
        <dbReference type="EMBL" id="BBE16689.1"/>
    </source>
</evidence>
<keyword evidence="2" id="KW-1185">Reference proteome</keyword>
<accession>A0A5K7S595</accession>
<proteinExistence type="predicted"/>
<gene>
    <name evidence="1" type="ORF">AQPE_0832</name>
</gene>
<reference evidence="1" key="1">
    <citation type="journal article" date="2020" name="Int. J. Syst. Evol. Microbiol.">
        <title>Aquipluma nitroreducens gen. nov. sp. nov., a novel facultatively anaerobic bacterium isolated from a freshwater lake.</title>
        <authorList>
            <person name="Watanabe M."/>
            <person name="Kojima H."/>
            <person name="Fukui M."/>
        </authorList>
    </citation>
    <scope>NUCLEOTIDE SEQUENCE</scope>
    <source>
        <strain evidence="1">MeG22</strain>
    </source>
</reference>
<dbReference type="Proteomes" id="UP001193389">
    <property type="component" value="Chromosome"/>
</dbReference>
<protein>
    <recommendedName>
        <fullName evidence="3">Superoxide dismutase</fullName>
    </recommendedName>
</protein>
<dbReference type="AlphaFoldDB" id="A0A5K7S595"/>
<sequence length="95" mass="11053">MKILAIEKELSGVQDLDYKPWLEAEARKAWELQQEGLIREMYFTDEHCAVLILEAQDKAHAREIVDQLPLVQQKLIDFDLMALSAYSGFARLFKQ</sequence>
<organism evidence="1 2">
    <name type="scientific">Aquipluma nitroreducens</name>
    <dbReference type="NCBI Taxonomy" id="2010828"/>
    <lineage>
        <taxon>Bacteria</taxon>
        <taxon>Pseudomonadati</taxon>
        <taxon>Bacteroidota</taxon>
        <taxon>Bacteroidia</taxon>
        <taxon>Marinilabiliales</taxon>
        <taxon>Prolixibacteraceae</taxon>
        <taxon>Aquipluma</taxon>
    </lineage>
</organism>